<gene>
    <name evidence="1" type="ORF">JHL16_06520</name>
</gene>
<protein>
    <submittedName>
        <fullName evidence="1">Gfo/Idh/MocA family oxidoreductase</fullName>
    </submittedName>
</protein>
<keyword evidence="2" id="KW-1185">Reference proteome</keyword>
<organism evidence="1 2">
    <name type="scientific">Taklimakanibacter albus</name>
    <dbReference type="NCBI Taxonomy" id="2800327"/>
    <lineage>
        <taxon>Bacteria</taxon>
        <taxon>Pseudomonadati</taxon>
        <taxon>Pseudomonadota</taxon>
        <taxon>Alphaproteobacteria</taxon>
        <taxon>Hyphomicrobiales</taxon>
        <taxon>Aestuariivirgaceae</taxon>
        <taxon>Taklimakanibacter</taxon>
    </lineage>
</organism>
<dbReference type="Proteomes" id="UP000616151">
    <property type="component" value="Unassembled WGS sequence"/>
</dbReference>
<sequence length="315" mass="33691">MVVRLALAGAGLFGQEHLGVIDRIPDVEVVAIADRNEVAAKTAADRHGVLHRGADILPLLEKHRPDGVIIASPGQTHVPLALGALALGIPALVEKPMAMTAAEAQMLVEADAKGPGFVLPGHVLRFSSPHRRIADIIKSGEIGRVLSLYARRHRDDSHAVRYPDIDPIMMTMIHDIDLAVWMTGGSASEVRAWRSPEGAQRSQTLVTARGDHGAVWQLATSWTYPGEAAPDRIEIVGERGGIDFETGAHIRQYGDTPRHIDLAEFGPDDSLFNEDSYFVSCLRTGTRPSIVTAQDALAGLKVAAAALASLGKGTQ</sequence>
<evidence type="ECO:0000313" key="1">
    <source>
        <dbReference type="EMBL" id="MBK1866001.1"/>
    </source>
</evidence>
<name>A0ACC5R0K1_9HYPH</name>
<accession>A0ACC5R0K1</accession>
<comment type="caution">
    <text evidence="1">The sequence shown here is derived from an EMBL/GenBank/DDBJ whole genome shotgun (WGS) entry which is preliminary data.</text>
</comment>
<evidence type="ECO:0000313" key="2">
    <source>
        <dbReference type="Proteomes" id="UP000616151"/>
    </source>
</evidence>
<reference evidence="1" key="1">
    <citation type="submission" date="2021-01" db="EMBL/GenBank/DDBJ databases">
        <authorList>
            <person name="Sun Q."/>
        </authorList>
    </citation>
    <scope>NUCLEOTIDE SEQUENCE</scope>
    <source>
        <strain evidence="1">YIM B02566</strain>
    </source>
</reference>
<proteinExistence type="predicted"/>
<dbReference type="EMBL" id="JAENHL010000006">
    <property type="protein sequence ID" value="MBK1866001.1"/>
    <property type="molecule type" value="Genomic_DNA"/>
</dbReference>